<feature type="transmembrane region" description="Helical" evidence="1">
    <location>
        <begin position="233"/>
        <end position="256"/>
    </location>
</feature>
<feature type="transmembrane region" description="Helical" evidence="1">
    <location>
        <begin position="191"/>
        <end position="213"/>
    </location>
</feature>
<gene>
    <name evidence="2" type="ORF">UFOPK1778_00133</name>
    <name evidence="3" type="ORF">UFOPK1863_00083</name>
    <name evidence="4" type="ORF">UFOPK2689_00495</name>
    <name evidence="5" type="ORF">UFOPK3874_00282</name>
    <name evidence="6" type="ORF">UFOPK4095_00483</name>
</gene>
<evidence type="ECO:0000313" key="2">
    <source>
        <dbReference type="EMBL" id="CAB4583033.1"/>
    </source>
</evidence>
<accession>A0A6J7KL44</accession>
<sequence length="263" mass="28327">MLRSFFAESRKLRRPTLALSTLLTVAAFSVLFTSIVFLRIKTGEPNTKMGERITATELSQYFGLVYGFKLVAFFLGITALCIFASQTAQEYTFGTLRNLLVRQPARIKILVGKFLAMSLFAAIMVAFTAVMTIVTSFALAGKGGVETAQWLSGDGVKLLGETYGNVLLSTICFGALGMILGLLFRSPITAISIGVLWSLILEAILGAAIRSTLQWLPAQNMGNIAEGGSTTLSYSHSILLSLAYLGVGLAVVGFLFKRRDVAN</sequence>
<dbReference type="EMBL" id="CAFBNS010000031">
    <property type="protein sequence ID" value="CAB4956740.1"/>
    <property type="molecule type" value="Genomic_DNA"/>
</dbReference>
<dbReference type="GO" id="GO:0140359">
    <property type="term" value="F:ABC-type transporter activity"/>
    <property type="evidence" value="ECO:0007669"/>
    <property type="project" value="InterPro"/>
</dbReference>
<name>A0A6J7KL44_9ZZZZ</name>
<dbReference type="EMBL" id="CAEZUD010000003">
    <property type="protein sequence ID" value="CAB4583033.1"/>
    <property type="molecule type" value="Genomic_DNA"/>
</dbReference>
<feature type="transmembrane region" description="Helical" evidence="1">
    <location>
        <begin position="21"/>
        <end position="40"/>
    </location>
</feature>
<keyword evidence="1" id="KW-1133">Transmembrane helix</keyword>
<dbReference type="PANTHER" id="PTHR37305">
    <property type="entry name" value="INTEGRAL MEMBRANE PROTEIN-RELATED"/>
    <property type="match status" value="1"/>
</dbReference>
<dbReference type="Pfam" id="PF12679">
    <property type="entry name" value="ABC2_membrane_2"/>
    <property type="match status" value="1"/>
</dbReference>
<feature type="transmembrane region" description="Helical" evidence="1">
    <location>
        <begin position="166"/>
        <end position="184"/>
    </location>
</feature>
<evidence type="ECO:0000313" key="6">
    <source>
        <dbReference type="EMBL" id="CAB5011328.1"/>
    </source>
</evidence>
<keyword evidence="1" id="KW-0472">Membrane</keyword>
<evidence type="ECO:0000313" key="3">
    <source>
        <dbReference type="EMBL" id="CAB4605907.1"/>
    </source>
</evidence>
<dbReference type="EMBL" id="CAFBPI010000020">
    <property type="protein sequence ID" value="CAB5011328.1"/>
    <property type="molecule type" value="Genomic_DNA"/>
</dbReference>
<reference evidence="5" key="1">
    <citation type="submission" date="2020-05" db="EMBL/GenBank/DDBJ databases">
        <authorList>
            <person name="Chiriac C."/>
            <person name="Salcher M."/>
            <person name="Ghai R."/>
            <person name="Kavagutti S V."/>
        </authorList>
    </citation>
    <scope>NUCLEOTIDE SEQUENCE</scope>
</reference>
<dbReference type="GO" id="GO:0005886">
    <property type="term" value="C:plasma membrane"/>
    <property type="evidence" value="ECO:0007669"/>
    <property type="project" value="UniProtKB-SubCell"/>
</dbReference>
<feature type="transmembrane region" description="Helical" evidence="1">
    <location>
        <begin position="60"/>
        <end position="83"/>
    </location>
</feature>
<feature type="transmembrane region" description="Helical" evidence="1">
    <location>
        <begin position="114"/>
        <end position="140"/>
    </location>
</feature>
<evidence type="ECO:0000313" key="5">
    <source>
        <dbReference type="EMBL" id="CAB4956740.1"/>
    </source>
</evidence>
<keyword evidence="1" id="KW-0812">Transmembrane</keyword>
<organism evidence="5">
    <name type="scientific">freshwater metagenome</name>
    <dbReference type="NCBI Taxonomy" id="449393"/>
    <lineage>
        <taxon>unclassified sequences</taxon>
        <taxon>metagenomes</taxon>
        <taxon>ecological metagenomes</taxon>
    </lineage>
</organism>
<proteinExistence type="predicted"/>
<dbReference type="PANTHER" id="PTHR37305:SF1">
    <property type="entry name" value="MEMBRANE PROTEIN"/>
    <property type="match status" value="1"/>
</dbReference>
<dbReference type="EMBL" id="CAEZUY010000003">
    <property type="protein sequence ID" value="CAB4605907.1"/>
    <property type="molecule type" value="Genomic_DNA"/>
</dbReference>
<evidence type="ECO:0000256" key="1">
    <source>
        <dbReference type="SAM" id="Phobius"/>
    </source>
</evidence>
<dbReference type="EMBL" id="CAEZYL010000020">
    <property type="protein sequence ID" value="CAB4720333.1"/>
    <property type="molecule type" value="Genomic_DNA"/>
</dbReference>
<dbReference type="AlphaFoldDB" id="A0A6J7KL44"/>
<evidence type="ECO:0000313" key="4">
    <source>
        <dbReference type="EMBL" id="CAB4720333.1"/>
    </source>
</evidence>
<protein>
    <submittedName>
        <fullName evidence="5">Unannotated protein</fullName>
    </submittedName>
</protein>